<name>A0A2P6QEH3_ROSCH</name>
<evidence type="ECO:0000256" key="1">
    <source>
        <dbReference type="SAM" id="MobiDB-lite"/>
    </source>
</evidence>
<dbReference type="Gramene" id="PRQ32575">
    <property type="protein sequence ID" value="PRQ32575"/>
    <property type="gene ID" value="RchiOBHm_Chr5g0047901"/>
</dbReference>
<evidence type="ECO:0000313" key="3">
    <source>
        <dbReference type="Proteomes" id="UP000238479"/>
    </source>
</evidence>
<proteinExistence type="predicted"/>
<evidence type="ECO:0000313" key="2">
    <source>
        <dbReference type="EMBL" id="PRQ32575.1"/>
    </source>
</evidence>
<dbReference type="Proteomes" id="UP000238479">
    <property type="component" value="Chromosome 5"/>
</dbReference>
<organism evidence="2 3">
    <name type="scientific">Rosa chinensis</name>
    <name type="common">China rose</name>
    <dbReference type="NCBI Taxonomy" id="74649"/>
    <lineage>
        <taxon>Eukaryota</taxon>
        <taxon>Viridiplantae</taxon>
        <taxon>Streptophyta</taxon>
        <taxon>Embryophyta</taxon>
        <taxon>Tracheophyta</taxon>
        <taxon>Spermatophyta</taxon>
        <taxon>Magnoliopsida</taxon>
        <taxon>eudicotyledons</taxon>
        <taxon>Gunneridae</taxon>
        <taxon>Pentapetalae</taxon>
        <taxon>rosids</taxon>
        <taxon>fabids</taxon>
        <taxon>Rosales</taxon>
        <taxon>Rosaceae</taxon>
        <taxon>Rosoideae</taxon>
        <taxon>Rosoideae incertae sedis</taxon>
        <taxon>Rosa</taxon>
    </lineage>
</organism>
<dbReference type="AlphaFoldDB" id="A0A2P6QEH3"/>
<sequence>MMGIGGLYDDDDDVLSGCPDPRKQQKPHVLPALSTDRASSLSMVKSQQPLSLSTMLESGSTKIFLPKVIMNKT</sequence>
<accession>A0A2P6QEH3</accession>
<dbReference type="EMBL" id="PDCK01000043">
    <property type="protein sequence ID" value="PRQ32575.1"/>
    <property type="molecule type" value="Genomic_DNA"/>
</dbReference>
<comment type="caution">
    <text evidence="2">The sequence shown here is derived from an EMBL/GenBank/DDBJ whole genome shotgun (WGS) entry which is preliminary data.</text>
</comment>
<reference evidence="2 3" key="1">
    <citation type="journal article" date="2018" name="Nat. Genet.">
        <title>The Rosa genome provides new insights in the design of modern roses.</title>
        <authorList>
            <person name="Bendahmane M."/>
        </authorList>
    </citation>
    <scope>NUCLEOTIDE SEQUENCE [LARGE SCALE GENOMIC DNA]</scope>
    <source>
        <strain evidence="3">cv. Old Blush</strain>
    </source>
</reference>
<keyword evidence="3" id="KW-1185">Reference proteome</keyword>
<gene>
    <name evidence="2" type="ORF">RchiOBHm_Chr5g0047901</name>
</gene>
<protein>
    <submittedName>
        <fullName evidence="2">Uncharacterized protein</fullName>
    </submittedName>
</protein>
<feature type="region of interest" description="Disordered" evidence="1">
    <location>
        <begin position="1"/>
        <end position="28"/>
    </location>
</feature>